<evidence type="ECO:0000259" key="1">
    <source>
        <dbReference type="Pfam" id="PF00031"/>
    </source>
</evidence>
<dbReference type="Bgee" id="ENSNBRG00000003215">
    <property type="expression patterns" value="Expressed in testis and 1 other cell type or tissue"/>
</dbReference>
<dbReference type="AlphaFoldDB" id="A0A3Q4M7R7"/>
<evidence type="ECO:0000313" key="3">
    <source>
        <dbReference type="Proteomes" id="UP000261580"/>
    </source>
</evidence>
<dbReference type="GeneTree" id="ENSGT00940000177936"/>
<dbReference type="SUPFAM" id="SSF54403">
    <property type="entry name" value="Cystatin/monellin"/>
    <property type="match status" value="1"/>
</dbReference>
<dbReference type="Proteomes" id="UP000261580">
    <property type="component" value="Unassembled WGS sequence"/>
</dbReference>
<dbReference type="Ensembl" id="ENSNBRT00000004162.1">
    <property type="protein sequence ID" value="ENSNBRP00000004029.1"/>
    <property type="gene ID" value="ENSNBRG00000003215.1"/>
</dbReference>
<dbReference type="Gene3D" id="3.10.450.10">
    <property type="match status" value="1"/>
</dbReference>
<dbReference type="Pfam" id="PF00031">
    <property type="entry name" value="Cystatin"/>
    <property type="match status" value="1"/>
</dbReference>
<reference evidence="2" key="1">
    <citation type="submission" date="2025-05" db="UniProtKB">
        <authorList>
            <consortium name="Ensembl"/>
        </authorList>
    </citation>
    <scope>IDENTIFICATION</scope>
</reference>
<dbReference type="InterPro" id="IPR046350">
    <property type="entry name" value="Cystatin_sf"/>
</dbReference>
<sequence>APAPGYSESKGVTYLCSVMKPLTEQKTRRNFEVFTAKSYKTQLVAVTNYFIKVMFVIHHSQVRVPISEVSRTQHTK</sequence>
<dbReference type="Ensembl" id="ENSNBRT00000004159.1">
    <property type="protein sequence ID" value="ENSNBRP00000004026.1"/>
    <property type="gene ID" value="ENSNBRG00000003215.1"/>
</dbReference>
<name>A0A3Q4M7R7_NEOBR</name>
<dbReference type="GO" id="GO:0004869">
    <property type="term" value="F:cysteine-type endopeptidase inhibitor activity"/>
    <property type="evidence" value="ECO:0007669"/>
    <property type="project" value="InterPro"/>
</dbReference>
<accession>A0A3Q4M7R7</accession>
<organism evidence="2 3">
    <name type="scientific">Neolamprologus brichardi</name>
    <name type="common">Fairy cichlid</name>
    <name type="synonym">Lamprologus brichardi</name>
    <dbReference type="NCBI Taxonomy" id="32507"/>
    <lineage>
        <taxon>Eukaryota</taxon>
        <taxon>Metazoa</taxon>
        <taxon>Chordata</taxon>
        <taxon>Craniata</taxon>
        <taxon>Vertebrata</taxon>
        <taxon>Euteleostomi</taxon>
        <taxon>Actinopterygii</taxon>
        <taxon>Neopterygii</taxon>
        <taxon>Teleostei</taxon>
        <taxon>Neoteleostei</taxon>
        <taxon>Acanthomorphata</taxon>
        <taxon>Ovalentaria</taxon>
        <taxon>Cichlomorphae</taxon>
        <taxon>Cichliformes</taxon>
        <taxon>Cichlidae</taxon>
        <taxon>African cichlids</taxon>
        <taxon>Pseudocrenilabrinae</taxon>
        <taxon>Lamprologini</taxon>
        <taxon>Neolamprologus</taxon>
    </lineage>
</organism>
<dbReference type="InterPro" id="IPR000010">
    <property type="entry name" value="Cystatin_dom"/>
</dbReference>
<evidence type="ECO:0000313" key="2">
    <source>
        <dbReference type="Ensembl" id="ENSNBRP00000004029.1"/>
    </source>
</evidence>
<keyword evidence="3" id="KW-1185">Reference proteome</keyword>
<feature type="domain" description="Cystatin" evidence="1">
    <location>
        <begin position="24"/>
        <end position="54"/>
    </location>
</feature>
<proteinExistence type="predicted"/>
<protein>
    <recommendedName>
        <fullName evidence="1">Cystatin domain-containing protein</fullName>
    </recommendedName>
</protein>